<dbReference type="Proteomes" id="UP001631969">
    <property type="component" value="Unassembled WGS sequence"/>
</dbReference>
<gene>
    <name evidence="1" type="ORF">ACI1P1_00415</name>
</gene>
<keyword evidence="2" id="KW-1185">Reference proteome</keyword>
<proteinExistence type="predicted"/>
<reference evidence="1" key="1">
    <citation type="submission" date="2024-12" db="EMBL/GenBank/DDBJ databases">
        <authorList>
            <person name="Wu N."/>
        </authorList>
    </citation>
    <scope>NUCLEOTIDE SEQUENCE</scope>
    <source>
        <strain evidence="1">P15</strain>
    </source>
</reference>
<name>A0ACC7NQB8_9BACL</name>
<protein>
    <submittedName>
        <fullName evidence="1">Type II secretion system F family protein</fullName>
    </submittedName>
</protein>
<accession>A0ACC7NQB8</accession>
<evidence type="ECO:0000313" key="1">
    <source>
        <dbReference type="EMBL" id="MFM9326748.1"/>
    </source>
</evidence>
<evidence type="ECO:0000313" key="2">
    <source>
        <dbReference type="Proteomes" id="UP001631969"/>
    </source>
</evidence>
<organism evidence="1 2">
    <name type="scientific">Paenibacillus mesotrionivorans</name>
    <dbReference type="NCBI Taxonomy" id="3160968"/>
    <lineage>
        <taxon>Bacteria</taxon>
        <taxon>Bacillati</taxon>
        <taxon>Bacillota</taxon>
        <taxon>Bacilli</taxon>
        <taxon>Bacillales</taxon>
        <taxon>Paenibacillaceae</taxon>
        <taxon>Paenibacillus</taxon>
    </lineage>
</organism>
<comment type="caution">
    <text evidence="1">The sequence shown here is derived from an EMBL/GenBank/DDBJ whole genome shotgun (WGS) entry which is preliminary data.</text>
</comment>
<dbReference type="EMBL" id="JBJURJ010000001">
    <property type="protein sequence ID" value="MFM9326748.1"/>
    <property type="molecule type" value="Genomic_DNA"/>
</dbReference>
<sequence>MPRFRYTAIERSGKQTRGMIEAQHNNAAITLLRAQGLRITKLEDMSQSILHKEIRLGSGPRIKPQHFTIFCRQLSSLYKVGINIVDAVRTLSEQTESKEFRAILANVADDMQRGNQFSQAITRYPTVFNTVFVNMVKAGEASGNLDDMLFRLAVFYEKEHYTREKIKSAMVYPIIMAIFTVIVVTILMVFVVPQLVANFEAMDLTLPLPTRIVIGISDWVREYWYLAAALLSLPFLAILAMKRNEKGRYALDYAKLKIPVFGKLLHKQALSRFSRTFCSLFAAGVPMLQMLSIVSSVVGNTVIGKVILSAREAVQGGSSIADPFRKSWLFPPMVVHMMAVGEKSGALDSMLDKVADFYEADVDQMSDRLKAMLEPIMIVILALIVGTIVLAVMLPSFTLISNLK</sequence>